<comment type="similarity">
    <text evidence="1">Belongs to the transglycosylase Slt family.</text>
</comment>
<organism evidence="5 6">
    <name type="scientific">Novosphingobium pokkalii</name>
    <dbReference type="NCBI Taxonomy" id="1770194"/>
    <lineage>
        <taxon>Bacteria</taxon>
        <taxon>Pseudomonadati</taxon>
        <taxon>Pseudomonadota</taxon>
        <taxon>Alphaproteobacteria</taxon>
        <taxon>Sphingomonadales</taxon>
        <taxon>Sphingomonadaceae</taxon>
        <taxon>Novosphingobium</taxon>
    </lineage>
</organism>
<evidence type="ECO:0000313" key="5">
    <source>
        <dbReference type="EMBL" id="MFC3670139.1"/>
    </source>
</evidence>
<dbReference type="PANTHER" id="PTHR37423:SF2">
    <property type="entry name" value="MEMBRANE-BOUND LYTIC MUREIN TRANSGLYCOSYLASE C"/>
    <property type="match status" value="1"/>
</dbReference>
<evidence type="ECO:0000256" key="1">
    <source>
        <dbReference type="ARBA" id="ARBA00007734"/>
    </source>
</evidence>
<sequence length="235" mass="23709">MVLVAALVLGLPASSIASAQPDGTLVAGENYAVHVTAAARRFAIPEAWIWQVMRTESGGKARAVSAKGAMGLMQLMPGTWATLSARYGLGGDPFDTAANIQAGAAYLREMWDRYGDLSTALAAYNAGPGRADAWRRAGRPLPAETIAYVARIAPALGAPVPDLGSAVPATGGASTPSWRASGLFVNQTAVAPASGRTVQEAGLSVAARPSGAAAERVGFAGASAGGLFVARSGSD</sequence>
<gene>
    <name evidence="5" type="ORF">ACFOOT_01755</name>
</gene>
<dbReference type="PANTHER" id="PTHR37423">
    <property type="entry name" value="SOLUBLE LYTIC MUREIN TRANSGLYCOSYLASE-RELATED"/>
    <property type="match status" value="1"/>
</dbReference>
<dbReference type="CDD" id="cd00254">
    <property type="entry name" value="LT-like"/>
    <property type="match status" value="1"/>
</dbReference>
<feature type="signal peptide" evidence="3">
    <location>
        <begin position="1"/>
        <end position="19"/>
    </location>
</feature>
<comment type="similarity">
    <text evidence="2">Belongs to the virb1 family.</text>
</comment>
<evidence type="ECO:0000313" key="6">
    <source>
        <dbReference type="Proteomes" id="UP001595683"/>
    </source>
</evidence>
<keyword evidence="3" id="KW-0732">Signal</keyword>
<dbReference type="InterPro" id="IPR023346">
    <property type="entry name" value="Lysozyme-like_dom_sf"/>
</dbReference>
<feature type="domain" description="Transglycosylase SLT" evidence="4">
    <location>
        <begin position="36"/>
        <end position="137"/>
    </location>
</feature>
<reference evidence="6" key="1">
    <citation type="journal article" date="2019" name="Int. J. Syst. Evol. Microbiol.">
        <title>The Global Catalogue of Microorganisms (GCM) 10K type strain sequencing project: providing services to taxonomists for standard genome sequencing and annotation.</title>
        <authorList>
            <consortium name="The Broad Institute Genomics Platform"/>
            <consortium name="The Broad Institute Genome Sequencing Center for Infectious Disease"/>
            <person name="Wu L."/>
            <person name="Ma J."/>
        </authorList>
    </citation>
    <scope>NUCLEOTIDE SEQUENCE [LARGE SCALE GENOMIC DNA]</scope>
    <source>
        <strain evidence="6">KCTC 42224</strain>
    </source>
</reference>
<dbReference type="Proteomes" id="UP001595683">
    <property type="component" value="Unassembled WGS sequence"/>
</dbReference>
<dbReference type="GO" id="GO:0016829">
    <property type="term" value="F:lyase activity"/>
    <property type="evidence" value="ECO:0007669"/>
    <property type="project" value="UniProtKB-KW"/>
</dbReference>
<evidence type="ECO:0000256" key="3">
    <source>
        <dbReference type="SAM" id="SignalP"/>
    </source>
</evidence>
<dbReference type="EC" id="4.2.2.n1" evidence="5"/>
<dbReference type="InterPro" id="IPR008258">
    <property type="entry name" value="Transglycosylase_SLT_dom_1"/>
</dbReference>
<name>A0ABV7UY90_9SPHN</name>
<accession>A0ABV7UY90</accession>
<dbReference type="Pfam" id="PF01464">
    <property type="entry name" value="SLT"/>
    <property type="match status" value="1"/>
</dbReference>
<feature type="chain" id="PRO_5047303079" evidence="3">
    <location>
        <begin position="20"/>
        <end position="235"/>
    </location>
</feature>
<keyword evidence="6" id="KW-1185">Reference proteome</keyword>
<dbReference type="RefSeq" id="WP_229815383.1">
    <property type="nucleotide sequence ID" value="NZ_BMZP01000013.1"/>
</dbReference>
<keyword evidence="5" id="KW-0456">Lyase</keyword>
<proteinExistence type="inferred from homology"/>
<evidence type="ECO:0000259" key="4">
    <source>
        <dbReference type="Pfam" id="PF01464"/>
    </source>
</evidence>
<dbReference type="EMBL" id="JBHRYE010000003">
    <property type="protein sequence ID" value="MFC3670139.1"/>
    <property type="molecule type" value="Genomic_DNA"/>
</dbReference>
<protein>
    <submittedName>
        <fullName evidence="5">Lytic transglycosylase domain-containing protein</fullName>
        <ecNumber evidence="5">4.2.2.n1</ecNumber>
    </submittedName>
</protein>
<dbReference type="SUPFAM" id="SSF53955">
    <property type="entry name" value="Lysozyme-like"/>
    <property type="match status" value="1"/>
</dbReference>
<comment type="caution">
    <text evidence="5">The sequence shown here is derived from an EMBL/GenBank/DDBJ whole genome shotgun (WGS) entry which is preliminary data.</text>
</comment>
<evidence type="ECO:0000256" key="2">
    <source>
        <dbReference type="ARBA" id="ARBA00009387"/>
    </source>
</evidence>
<dbReference type="Gene3D" id="1.10.530.10">
    <property type="match status" value="1"/>
</dbReference>